<proteinExistence type="predicted"/>
<dbReference type="InterPro" id="IPR005467">
    <property type="entry name" value="His_kinase_dom"/>
</dbReference>
<dbReference type="PANTHER" id="PTHR43065:SF42">
    <property type="entry name" value="TWO-COMPONENT SENSOR PPRA"/>
    <property type="match status" value="1"/>
</dbReference>
<dbReference type="PRINTS" id="PR00344">
    <property type="entry name" value="BCTRLSENSOR"/>
</dbReference>
<keyword evidence="6" id="KW-0418">Kinase</keyword>
<dbReference type="InterPro" id="IPR036890">
    <property type="entry name" value="HATPase_C_sf"/>
</dbReference>
<evidence type="ECO:0000256" key="4">
    <source>
        <dbReference type="SAM" id="Coils"/>
    </source>
</evidence>
<keyword evidence="3" id="KW-0597">Phosphoprotein</keyword>
<dbReference type="Pfam" id="PF02518">
    <property type="entry name" value="HATPase_c"/>
    <property type="match status" value="1"/>
</dbReference>
<name>A0A286GPL7_9BACT</name>
<keyword evidence="6" id="KW-0808">Transferase</keyword>
<dbReference type="InterPro" id="IPR003594">
    <property type="entry name" value="HATPase_dom"/>
</dbReference>
<dbReference type="EMBL" id="OCNH01000007">
    <property type="protein sequence ID" value="SOD97470.1"/>
    <property type="molecule type" value="Genomic_DNA"/>
</dbReference>
<evidence type="ECO:0000256" key="3">
    <source>
        <dbReference type="ARBA" id="ARBA00022553"/>
    </source>
</evidence>
<organism evidence="6 7">
    <name type="scientific">Spirosoma fluviale</name>
    <dbReference type="NCBI Taxonomy" id="1597977"/>
    <lineage>
        <taxon>Bacteria</taxon>
        <taxon>Pseudomonadati</taxon>
        <taxon>Bacteroidota</taxon>
        <taxon>Cytophagia</taxon>
        <taxon>Cytophagales</taxon>
        <taxon>Cytophagaceae</taxon>
        <taxon>Spirosoma</taxon>
    </lineage>
</organism>
<evidence type="ECO:0000313" key="7">
    <source>
        <dbReference type="Proteomes" id="UP000219452"/>
    </source>
</evidence>
<dbReference type="Proteomes" id="UP000219452">
    <property type="component" value="Unassembled WGS sequence"/>
</dbReference>
<keyword evidence="4" id="KW-0175">Coiled coil</keyword>
<gene>
    <name evidence="6" type="ORF">SAMN06269250_5794</name>
</gene>
<evidence type="ECO:0000256" key="2">
    <source>
        <dbReference type="ARBA" id="ARBA00012438"/>
    </source>
</evidence>
<dbReference type="PANTHER" id="PTHR43065">
    <property type="entry name" value="SENSOR HISTIDINE KINASE"/>
    <property type="match status" value="1"/>
</dbReference>
<dbReference type="SUPFAM" id="SSF47384">
    <property type="entry name" value="Homodimeric domain of signal transducing histidine kinase"/>
    <property type="match status" value="1"/>
</dbReference>
<keyword evidence="7" id="KW-1185">Reference proteome</keyword>
<sequence length="327" mass="36584">MNKVVKEVSKSLSIAEFKLSRTEKEKRTVSVLLEETIDELQRKSLVLEQANINLIQAINTVKATQEQLIHKEKLASLGELMAGIAHEIQNPLNFVNNFSEVSAELVTEIEEELQKPDRDVELETELLTDLRKNLYKINHHGGRASAIVRGMLDHSRTSTSERRLINLNALTDEYLRLAYHGLRAKDKNVNCELVTSFDTHLGEIELMPQEIGRVLLNLFNNAFYAVQEKQKTAPVDYQPTVTVSTQLLSQAVEIRVKDNGMGIPATIKDKIFQPFFTTKPTGEGTGLGLSLSYDIITKGHGGTMEVRTESGLFTEFIITLPTSPLPA</sequence>
<dbReference type="Pfam" id="PF00512">
    <property type="entry name" value="HisKA"/>
    <property type="match status" value="1"/>
</dbReference>
<dbReference type="OrthoDB" id="9806995at2"/>
<evidence type="ECO:0000256" key="1">
    <source>
        <dbReference type="ARBA" id="ARBA00000085"/>
    </source>
</evidence>
<dbReference type="InterPro" id="IPR003661">
    <property type="entry name" value="HisK_dim/P_dom"/>
</dbReference>
<evidence type="ECO:0000313" key="6">
    <source>
        <dbReference type="EMBL" id="SOD97470.1"/>
    </source>
</evidence>
<dbReference type="EC" id="2.7.13.3" evidence="2"/>
<dbReference type="Gene3D" id="3.30.565.10">
    <property type="entry name" value="Histidine kinase-like ATPase, C-terminal domain"/>
    <property type="match status" value="1"/>
</dbReference>
<dbReference type="PROSITE" id="PS50109">
    <property type="entry name" value="HIS_KIN"/>
    <property type="match status" value="1"/>
</dbReference>
<feature type="coiled-coil region" evidence="4">
    <location>
        <begin position="33"/>
        <end position="67"/>
    </location>
</feature>
<dbReference type="Gene3D" id="1.10.287.130">
    <property type="match status" value="1"/>
</dbReference>
<dbReference type="InterPro" id="IPR004358">
    <property type="entry name" value="Sig_transdc_His_kin-like_C"/>
</dbReference>
<dbReference type="CDD" id="cd00082">
    <property type="entry name" value="HisKA"/>
    <property type="match status" value="1"/>
</dbReference>
<dbReference type="GO" id="GO:0000155">
    <property type="term" value="F:phosphorelay sensor kinase activity"/>
    <property type="evidence" value="ECO:0007669"/>
    <property type="project" value="InterPro"/>
</dbReference>
<accession>A0A286GPL7</accession>
<protein>
    <recommendedName>
        <fullName evidence="2">histidine kinase</fullName>
        <ecNumber evidence="2">2.7.13.3</ecNumber>
    </recommendedName>
</protein>
<reference evidence="7" key="1">
    <citation type="submission" date="2017-09" db="EMBL/GenBank/DDBJ databases">
        <authorList>
            <person name="Varghese N."/>
            <person name="Submissions S."/>
        </authorList>
    </citation>
    <scope>NUCLEOTIDE SEQUENCE [LARGE SCALE GENOMIC DNA]</scope>
    <source>
        <strain evidence="7">DSM 29961</strain>
    </source>
</reference>
<dbReference type="SMART" id="SM00388">
    <property type="entry name" value="HisKA"/>
    <property type="match status" value="1"/>
</dbReference>
<dbReference type="SUPFAM" id="SSF55874">
    <property type="entry name" value="ATPase domain of HSP90 chaperone/DNA topoisomerase II/histidine kinase"/>
    <property type="match status" value="1"/>
</dbReference>
<feature type="domain" description="Histidine kinase" evidence="5">
    <location>
        <begin position="83"/>
        <end position="324"/>
    </location>
</feature>
<evidence type="ECO:0000259" key="5">
    <source>
        <dbReference type="PROSITE" id="PS50109"/>
    </source>
</evidence>
<dbReference type="InterPro" id="IPR036097">
    <property type="entry name" value="HisK_dim/P_sf"/>
</dbReference>
<comment type="catalytic activity">
    <reaction evidence="1">
        <text>ATP + protein L-histidine = ADP + protein N-phospho-L-histidine.</text>
        <dbReference type="EC" id="2.7.13.3"/>
    </reaction>
</comment>
<dbReference type="SMART" id="SM00387">
    <property type="entry name" value="HATPase_c"/>
    <property type="match status" value="1"/>
</dbReference>
<dbReference type="AlphaFoldDB" id="A0A286GPL7"/>